<reference evidence="2" key="1">
    <citation type="journal article" date="2012" name="PLoS Genet.">
        <title>The genomes of the fungal plant pathogens Cladosporium fulvum and Dothistroma septosporum reveal adaptation to different hosts and lifestyles but also signatures of common ancestry.</title>
        <authorList>
            <person name="de Wit P.J.G.M."/>
            <person name="van der Burgt A."/>
            <person name="Oekmen B."/>
            <person name="Stergiopoulos I."/>
            <person name="Abd-Elsalam K.A."/>
            <person name="Aerts A.L."/>
            <person name="Bahkali A.H."/>
            <person name="Beenen H.G."/>
            <person name="Chettri P."/>
            <person name="Cox M.P."/>
            <person name="Datema E."/>
            <person name="de Vries R.P."/>
            <person name="Dhillon B."/>
            <person name="Ganley A.R."/>
            <person name="Griffiths S.A."/>
            <person name="Guo Y."/>
            <person name="Hamelin R.C."/>
            <person name="Henrissat B."/>
            <person name="Kabir M.S."/>
            <person name="Jashni M.K."/>
            <person name="Kema G."/>
            <person name="Klaubauf S."/>
            <person name="Lapidus A."/>
            <person name="Levasseur A."/>
            <person name="Lindquist E."/>
            <person name="Mehrabi R."/>
            <person name="Ohm R.A."/>
            <person name="Owen T.J."/>
            <person name="Salamov A."/>
            <person name="Schwelm A."/>
            <person name="Schijlen E."/>
            <person name="Sun H."/>
            <person name="van den Burg H.A."/>
            <person name="van Ham R.C.H.J."/>
            <person name="Zhang S."/>
            <person name="Goodwin S.B."/>
            <person name="Grigoriev I.V."/>
            <person name="Collemare J."/>
            <person name="Bradshaw R.E."/>
        </authorList>
    </citation>
    <scope>NUCLEOTIDE SEQUENCE [LARGE SCALE GENOMIC DNA]</scope>
    <source>
        <strain evidence="2">NZE10 / CBS 128990</strain>
    </source>
</reference>
<name>M2WI90_DOTSN</name>
<accession>M2WI90</accession>
<dbReference type="Proteomes" id="UP000016933">
    <property type="component" value="Unassembled WGS sequence"/>
</dbReference>
<proteinExistence type="predicted"/>
<reference evidence="1 2" key="2">
    <citation type="journal article" date="2012" name="PLoS Pathog.">
        <title>Diverse lifestyles and strategies of plant pathogenesis encoded in the genomes of eighteen Dothideomycetes fungi.</title>
        <authorList>
            <person name="Ohm R.A."/>
            <person name="Feau N."/>
            <person name="Henrissat B."/>
            <person name="Schoch C.L."/>
            <person name="Horwitz B.A."/>
            <person name="Barry K.W."/>
            <person name="Condon B.J."/>
            <person name="Copeland A.C."/>
            <person name="Dhillon B."/>
            <person name="Glaser F."/>
            <person name="Hesse C.N."/>
            <person name="Kosti I."/>
            <person name="LaButti K."/>
            <person name="Lindquist E.A."/>
            <person name="Lucas S."/>
            <person name="Salamov A.A."/>
            <person name="Bradshaw R.E."/>
            <person name="Ciuffetti L."/>
            <person name="Hamelin R.C."/>
            <person name="Kema G.H.J."/>
            <person name="Lawrence C."/>
            <person name="Scott J.A."/>
            <person name="Spatafora J.W."/>
            <person name="Turgeon B.G."/>
            <person name="de Wit P.J.G.M."/>
            <person name="Zhong S."/>
            <person name="Goodwin S.B."/>
            <person name="Grigoriev I.V."/>
        </authorList>
    </citation>
    <scope>NUCLEOTIDE SEQUENCE [LARGE SCALE GENOMIC DNA]</scope>
    <source>
        <strain evidence="2">NZE10 / CBS 128990</strain>
    </source>
</reference>
<sequence>MPDMVGTVISSDILKPATTSVQSTIYPILSGFSHTDSLQNFFEQCSSILFSTTGQQQFTTDAFAICEAVMEHLLGNDAALGGPQSTAVTAVDQKLEHTTSRLSKLPKENIDRFIATMDSYLDKRGGQWLREHECFMKKMHSIHEEIQYSAHDMAIPICSSVYISDDLHSNEWHGLNDDACDLVSTTFECRKILVTKNGTILSGTNVTLISNSMLDACAGTYLSNTQLATGPLLQCLYDLSQTTVRKDYPVMLKAAVEAVKDLVAIEEYFYDRQGAEVVRYVADRWAEEIGVERGNKVIIEVIKALSIEELPEMYQGVRSS</sequence>
<keyword evidence="2" id="KW-1185">Reference proteome</keyword>
<evidence type="ECO:0000313" key="2">
    <source>
        <dbReference type="Proteomes" id="UP000016933"/>
    </source>
</evidence>
<dbReference type="EMBL" id="KB446546">
    <property type="protein sequence ID" value="EME38723.1"/>
    <property type="molecule type" value="Genomic_DNA"/>
</dbReference>
<dbReference type="AlphaFoldDB" id="M2WI90"/>
<dbReference type="HOGENOM" id="CLU_868850_0_0_1"/>
<organism evidence="1 2">
    <name type="scientific">Dothistroma septosporum (strain NZE10 / CBS 128990)</name>
    <name type="common">Red band needle blight fungus</name>
    <name type="synonym">Mycosphaerella pini</name>
    <dbReference type="NCBI Taxonomy" id="675120"/>
    <lineage>
        <taxon>Eukaryota</taxon>
        <taxon>Fungi</taxon>
        <taxon>Dikarya</taxon>
        <taxon>Ascomycota</taxon>
        <taxon>Pezizomycotina</taxon>
        <taxon>Dothideomycetes</taxon>
        <taxon>Dothideomycetidae</taxon>
        <taxon>Mycosphaerellales</taxon>
        <taxon>Mycosphaerellaceae</taxon>
        <taxon>Dothistroma</taxon>
    </lineage>
</organism>
<protein>
    <submittedName>
        <fullName evidence="1">Uncharacterized protein</fullName>
    </submittedName>
</protein>
<gene>
    <name evidence="1" type="ORF">DOTSEDRAFT_28939</name>
</gene>
<evidence type="ECO:0000313" key="1">
    <source>
        <dbReference type="EMBL" id="EME38723.1"/>
    </source>
</evidence>